<evidence type="ECO:0000256" key="9">
    <source>
        <dbReference type="ARBA" id="ARBA00023015"/>
    </source>
</evidence>
<proteinExistence type="inferred from homology"/>
<protein>
    <recommendedName>
        <fullName evidence="4 13">Ferric uptake regulation protein</fullName>
    </recommendedName>
</protein>
<evidence type="ECO:0000313" key="15">
    <source>
        <dbReference type="Proteomes" id="UP000252023"/>
    </source>
</evidence>
<comment type="similarity">
    <text evidence="2 13">Belongs to the Fur family.</text>
</comment>
<evidence type="ECO:0000256" key="10">
    <source>
        <dbReference type="ARBA" id="ARBA00023125"/>
    </source>
</evidence>
<dbReference type="EMBL" id="CP030918">
    <property type="protein sequence ID" value="AXC49982.1"/>
    <property type="molecule type" value="Genomic_DNA"/>
</dbReference>
<feature type="binding site" evidence="12">
    <location>
        <position position="101"/>
    </location>
    <ligand>
        <name>Fe cation</name>
        <dbReference type="ChEBI" id="CHEBI:24875"/>
    </ligand>
</feature>
<dbReference type="CDD" id="cd07153">
    <property type="entry name" value="Fur_like"/>
    <property type="match status" value="1"/>
</dbReference>
<name>A0A344PKS7_9RHOB</name>
<evidence type="ECO:0000256" key="4">
    <source>
        <dbReference type="ARBA" id="ARBA00020910"/>
    </source>
</evidence>
<evidence type="ECO:0000256" key="2">
    <source>
        <dbReference type="ARBA" id="ARBA00007957"/>
    </source>
</evidence>
<feature type="binding site" evidence="12">
    <location>
        <position position="99"/>
    </location>
    <ligand>
        <name>Fe cation</name>
        <dbReference type="ChEBI" id="CHEBI:24875"/>
    </ligand>
</feature>
<evidence type="ECO:0000256" key="8">
    <source>
        <dbReference type="ARBA" id="ARBA00022833"/>
    </source>
</evidence>
<sequence>MARATRLPDHPVARAAIIQHMLAGAGLRVTRPRQAIAEVLLLAWDHPDAEAVLARARAIDPSISQATTYRTLAVLADKGYLRTHNFGTGGARYEVAEQHHDHLVDVDTGAVMEFVSAEIEALQQKIADRFGYDIVDHQLVLFGKQRAKG</sequence>
<evidence type="ECO:0000256" key="1">
    <source>
        <dbReference type="ARBA" id="ARBA00004496"/>
    </source>
</evidence>
<dbReference type="PANTHER" id="PTHR33202:SF2">
    <property type="entry name" value="FERRIC UPTAKE REGULATION PROTEIN"/>
    <property type="match status" value="1"/>
</dbReference>
<dbReference type="GO" id="GO:0008270">
    <property type="term" value="F:zinc ion binding"/>
    <property type="evidence" value="ECO:0007669"/>
    <property type="project" value="TreeGrafter"/>
</dbReference>
<dbReference type="GO" id="GO:1900376">
    <property type="term" value="P:regulation of secondary metabolite biosynthetic process"/>
    <property type="evidence" value="ECO:0007669"/>
    <property type="project" value="TreeGrafter"/>
</dbReference>
<evidence type="ECO:0000256" key="11">
    <source>
        <dbReference type="ARBA" id="ARBA00023163"/>
    </source>
</evidence>
<keyword evidence="12 13" id="KW-0408">Iron</keyword>
<dbReference type="InterPro" id="IPR043135">
    <property type="entry name" value="Fur_C"/>
</dbReference>
<dbReference type="GO" id="GO:0000976">
    <property type="term" value="F:transcription cis-regulatory region binding"/>
    <property type="evidence" value="ECO:0007669"/>
    <property type="project" value="TreeGrafter"/>
</dbReference>
<dbReference type="InterPro" id="IPR002481">
    <property type="entry name" value="FUR"/>
</dbReference>
<dbReference type="Pfam" id="PF01475">
    <property type="entry name" value="FUR"/>
    <property type="match status" value="1"/>
</dbReference>
<feature type="binding site" evidence="12">
    <location>
        <position position="120"/>
    </location>
    <ligand>
        <name>Fe cation</name>
        <dbReference type="ChEBI" id="CHEBI:24875"/>
    </ligand>
</feature>
<organism evidence="14 15">
    <name type="scientific">Paracoccus suum</name>
    <dbReference type="NCBI Taxonomy" id="2259340"/>
    <lineage>
        <taxon>Bacteria</taxon>
        <taxon>Pseudomonadati</taxon>
        <taxon>Pseudomonadota</taxon>
        <taxon>Alphaproteobacteria</taxon>
        <taxon>Rhodobacterales</taxon>
        <taxon>Paracoccaceae</taxon>
        <taxon>Paracoccus</taxon>
    </lineage>
</organism>
<dbReference type="KEGG" id="pars:DRW48_10005"/>
<keyword evidence="10 13" id="KW-0238">DNA-binding</keyword>
<keyword evidence="5 13" id="KW-0963">Cytoplasm</keyword>
<dbReference type="SUPFAM" id="SSF46785">
    <property type="entry name" value="Winged helix' DNA-binding domain"/>
    <property type="match status" value="1"/>
</dbReference>
<dbReference type="GO" id="GO:0003700">
    <property type="term" value="F:DNA-binding transcription factor activity"/>
    <property type="evidence" value="ECO:0007669"/>
    <property type="project" value="UniProtKB-UniRule"/>
</dbReference>
<dbReference type="Gene3D" id="3.30.1490.190">
    <property type="match status" value="1"/>
</dbReference>
<comment type="subunit">
    <text evidence="3 13">Homodimer.</text>
</comment>
<keyword evidence="8 13" id="KW-0862">Zinc</keyword>
<keyword evidence="15" id="KW-1185">Reference proteome</keyword>
<evidence type="ECO:0000256" key="13">
    <source>
        <dbReference type="RuleBase" id="RU364037"/>
    </source>
</evidence>
<dbReference type="Gene3D" id="1.10.10.10">
    <property type="entry name" value="Winged helix-like DNA-binding domain superfamily/Winged helix DNA-binding domain"/>
    <property type="match status" value="1"/>
</dbReference>
<dbReference type="AlphaFoldDB" id="A0A344PKS7"/>
<dbReference type="GO" id="GO:0005829">
    <property type="term" value="C:cytosol"/>
    <property type="evidence" value="ECO:0007669"/>
    <property type="project" value="TreeGrafter"/>
</dbReference>
<keyword evidence="9 13" id="KW-0805">Transcription regulation</keyword>
<evidence type="ECO:0000256" key="7">
    <source>
        <dbReference type="ARBA" id="ARBA00022723"/>
    </source>
</evidence>
<keyword evidence="7 12" id="KW-0479">Metal-binding</keyword>
<keyword evidence="6 13" id="KW-0678">Repressor</keyword>
<keyword evidence="11 13" id="KW-0804">Transcription</keyword>
<dbReference type="PANTHER" id="PTHR33202">
    <property type="entry name" value="ZINC UPTAKE REGULATION PROTEIN"/>
    <property type="match status" value="1"/>
</dbReference>
<evidence type="ECO:0000256" key="12">
    <source>
        <dbReference type="PIRSR" id="PIRSR602481-2"/>
    </source>
</evidence>
<feature type="binding site" evidence="12">
    <location>
        <position position="137"/>
    </location>
    <ligand>
        <name>Fe cation</name>
        <dbReference type="ChEBI" id="CHEBI:24875"/>
    </ligand>
</feature>
<dbReference type="OrthoDB" id="8659436at2"/>
<evidence type="ECO:0000256" key="5">
    <source>
        <dbReference type="ARBA" id="ARBA00022490"/>
    </source>
</evidence>
<comment type="cofactor">
    <cofactor evidence="12">
        <name>Mn(2+)</name>
        <dbReference type="ChEBI" id="CHEBI:29035"/>
    </cofactor>
    <cofactor evidence="12">
        <name>Fe(2+)</name>
        <dbReference type="ChEBI" id="CHEBI:29033"/>
    </cofactor>
    <text evidence="12">Binds 1 Mn(2+) or Fe(2+) ion per subunit.</text>
</comment>
<evidence type="ECO:0000256" key="3">
    <source>
        <dbReference type="ARBA" id="ARBA00011738"/>
    </source>
</evidence>
<gene>
    <name evidence="13" type="primary">fur</name>
    <name evidence="14" type="ORF">DRW48_10005</name>
</gene>
<accession>A0A344PKS7</accession>
<evidence type="ECO:0000256" key="6">
    <source>
        <dbReference type="ARBA" id="ARBA00022491"/>
    </source>
</evidence>
<dbReference type="InterPro" id="IPR036390">
    <property type="entry name" value="WH_DNA-bd_sf"/>
</dbReference>
<dbReference type="InterPro" id="IPR036388">
    <property type="entry name" value="WH-like_DNA-bd_sf"/>
</dbReference>
<dbReference type="Proteomes" id="UP000252023">
    <property type="component" value="Chromosome"/>
</dbReference>
<reference evidence="15" key="1">
    <citation type="submission" date="2018-07" db="EMBL/GenBank/DDBJ databases">
        <title>Genome sequencing of Paracoccus sp. SC2-6.</title>
        <authorList>
            <person name="Heo J."/>
            <person name="Kim S.-J."/>
            <person name="Kwon S.-W."/>
        </authorList>
    </citation>
    <scope>NUCLEOTIDE SEQUENCE [LARGE SCALE GENOMIC DNA]</scope>
    <source>
        <strain evidence="15">SC2-6</strain>
    </source>
</reference>
<evidence type="ECO:0000313" key="14">
    <source>
        <dbReference type="EMBL" id="AXC49982.1"/>
    </source>
</evidence>
<dbReference type="GO" id="GO:0045892">
    <property type="term" value="P:negative regulation of DNA-templated transcription"/>
    <property type="evidence" value="ECO:0007669"/>
    <property type="project" value="TreeGrafter"/>
</dbReference>
<comment type="subcellular location">
    <subcellularLocation>
        <location evidence="1 13">Cytoplasm</location>
    </subcellularLocation>
</comment>